<dbReference type="Proteomes" id="UP000321440">
    <property type="component" value="Unassembled WGS sequence"/>
</dbReference>
<evidence type="ECO:0000313" key="6">
    <source>
        <dbReference type="EMBL" id="GEN45112.1"/>
    </source>
</evidence>
<keyword evidence="3 5" id="KW-1133">Transmembrane helix</keyword>
<name>A0A511W6Y1_9BACI</name>
<proteinExistence type="predicted"/>
<dbReference type="GO" id="GO:0004671">
    <property type="term" value="F:protein C-terminal S-isoprenylcysteine carboxyl O-methyltransferase activity"/>
    <property type="evidence" value="ECO:0007669"/>
    <property type="project" value="InterPro"/>
</dbReference>
<feature type="transmembrane region" description="Helical" evidence="5">
    <location>
        <begin position="40"/>
        <end position="57"/>
    </location>
</feature>
<dbReference type="Gene3D" id="1.20.120.1630">
    <property type="match status" value="1"/>
</dbReference>
<accession>A0A511W6Y1</accession>
<gene>
    <name evidence="6" type="primary">ypbQ</name>
    <name evidence="6" type="ORF">AHA02nite_08880</name>
</gene>
<organism evidence="6 7">
    <name type="scientific">Alkalibacillus haloalkaliphilus</name>
    <dbReference type="NCBI Taxonomy" id="94136"/>
    <lineage>
        <taxon>Bacteria</taxon>
        <taxon>Bacillati</taxon>
        <taxon>Bacillota</taxon>
        <taxon>Bacilli</taxon>
        <taxon>Bacillales</taxon>
        <taxon>Bacillaceae</taxon>
        <taxon>Alkalibacillus</taxon>
    </lineage>
</organism>
<sequence length="169" mass="19705">MIYILLLIYLISLRLLELAIAKSNARYQIDRGAVVVSDRYYPLIVTVHVLFIISLITESYMSHQFNQSLSVSLLIIFIILQVLRFWVILSLGRYWNTKVIINPNGGRLVKKGLYKYVKHPNYWVVFFELLTIPLLFGAYITTVIFPVAHVLLMTKRIPLENEALKKYTQ</sequence>
<evidence type="ECO:0000313" key="7">
    <source>
        <dbReference type="Proteomes" id="UP000321440"/>
    </source>
</evidence>
<evidence type="ECO:0000256" key="2">
    <source>
        <dbReference type="ARBA" id="ARBA00022692"/>
    </source>
</evidence>
<comment type="subcellular location">
    <subcellularLocation>
        <location evidence="1">Membrane</location>
        <topology evidence="1">Multi-pass membrane protein</topology>
    </subcellularLocation>
</comment>
<feature type="transmembrane region" description="Helical" evidence="5">
    <location>
        <begin position="122"/>
        <end position="152"/>
    </location>
</feature>
<reference evidence="6 7" key="1">
    <citation type="submission" date="2019-07" db="EMBL/GenBank/DDBJ databases">
        <title>Whole genome shotgun sequence of Alkalibacillus haloalkaliphilus NBRC 103110.</title>
        <authorList>
            <person name="Hosoyama A."/>
            <person name="Uohara A."/>
            <person name="Ohji S."/>
            <person name="Ichikawa N."/>
        </authorList>
    </citation>
    <scope>NUCLEOTIDE SEQUENCE [LARGE SCALE GENOMIC DNA]</scope>
    <source>
        <strain evidence="6 7">NBRC 103110</strain>
    </source>
</reference>
<protein>
    <recommendedName>
        <fullName evidence="8">Isoprenylcysteine carboxyl methyltransferase</fullName>
    </recommendedName>
</protein>
<dbReference type="Pfam" id="PF04140">
    <property type="entry name" value="ICMT"/>
    <property type="match status" value="1"/>
</dbReference>
<dbReference type="InterPro" id="IPR052527">
    <property type="entry name" value="Metal_cation-efflux_comp"/>
</dbReference>
<keyword evidence="7" id="KW-1185">Reference proteome</keyword>
<dbReference type="PANTHER" id="PTHR43847:SF1">
    <property type="entry name" value="BLL3993 PROTEIN"/>
    <property type="match status" value="1"/>
</dbReference>
<dbReference type="AlphaFoldDB" id="A0A511W6Y1"/>
<dbReference type="RefSeq" id="WP_146814775.1">
    <property type="nucleotide sequence ID" value="NZ_BJYA01000003.1"/>
</dbReference>
<evidence type="ECO:0008006" key="8">
    <source>
        <dbReference type="Google" id="ProtNLM"/>
    </source>
</evidence>
<evidence type="ECO:0000256" key="4">
    <source>
        <dbReference type="ARBA" id="ARBA00023136"/>
    </source>
</evidence>
<evidence type="ECO:0000256" key="5">
    <source>
        <dbReference type="SAM" id="Phobius"/>
    </source>
</evidence>
<comment type="caution">
    <text evidence="6">The sequence shown here is derived from an EMBL/GenBank/DDBJ whole genome shotgun (WGS) entry which is preliminary data.</text>
</comment>
<dbReference type="EMBL" id="BJYA01000003">
    <property type="protein sequence ID" value="GEN45112.1"/>
    <property type="molecule type" value="Genomic_DNA"/>
</dbReference>
<keyword evidence="2 5" id="KW-0812">Transmembrane</keyword>
<feature type="transmembrane region" description="Helical" evidence="5">
    <location>
        <begin position="69"/>
        <end position="89"/>
    </location>
</feature>
<evidence type="ECO:0000256" key="1">
    <source>
        <dbReference type="ARBA" id="ARBA00004141"/>
    </source>
</evidence>
<dbReference type="PANTHER" id="PTHR43847">
    <property type="entry name" value="BLL3993 PROTEIN"/>
    <property type="match status" value="1"/>
</dbReference>
<keyword evidence="4 5" id="KW-0472">Membrane</keyword>
<dbReference type="GO" id="GO:0016020">
    <property type="term" value="C:membrane"/>
    <property type="evidence" value="ECO:0007669"/>
    <property type="project" value="UniProtKB-SubCell"/>
</dbReference>
<dbReference type="InterPro" id="IPR007269">
    <property type="entry name" value="ICMT_MeTrfase"/>
</dbReference>
<evidence type="ECO:0000256" key="3">
    <source>
        <dbReference type="ARBA" id="ARBA00022989"/>
    </source>
</evidence>
<dbReference type="OrthoDB" id="7203053at2"/>